<protein>
    <submittedName>
        <fullName evidence="2">Uncharacterized protein</fullName>
    </submittedName>
</protein>
<proteinExistence type="predicted"/>
<sequence>MVILIHNELEKKSAVNFHSAPKKSWGYCTLSDTLQFKLTGRIISASSVASSYTYRSSGSRGGIVRSPKRNSAERQTALKSHESVVFRRAVNETFTKKMPPMISEPHGKIALPIIIEGVVKERKAHAFSFLMFSPKKRKSLRYVTPVVKAVVAKSQDTPLITLELGPVVQQTLVQVKSAASGAVSQVMNMIDQAQEVVQTIFDRLLRSTRDAPPKSTNLLDNFTEVTNAINDVVGYSQEVVQCVEGKTKNAGGLVQTVTKAVEGCIQGGMKKGMEAEQELVQSAQKLLEESLNSVFGAGVINECIGRSVSNVTHCLIRRVGGVGQGADKLLTATGNSRYVVPDVFACVALRVESTRNQLVQYAKDLANCLAQEKDQTAERKRNG</sequence>
<dbReference type="EMBL" id="OA569756">
    <property type="protein sequence ID" value="CAD7202746.1"/>
    <property type="molecule type" value="Genomic_DNA"/>
</dbReference>
<evidence type="ECO:0000256" key="1">
    <source>
        <dbReference type="SAM" id="MobiDB-lite"/>
    </source>
</evidence>
<evidence type="ECO:0000313" key="2">
    <source>
        <dbReference type="EMBL" id="CAD7202746.1"/>
    </source>
</evidence>
<feature type="compositionally biased region" description="Low complexity" evidence="1">
    <location>
        <begin position="56"/>
        <end position="65"/>
    </location>
</feature>
<dbReference type="AlphaFoldDB" id="A0A7R8VQG6"/>
<accession>A0A7R8VQG6</accession>
<organism evidence="2">
    <name type="scientific">Timema douglasi</name>
    <name type="common">Walking stick</name>
    <dbReference type="NCBI Taxonomy" id="61478"/>
    <lineage>
        <taxon>Eukaryota</taxon>
        <taxon>Metazoa</taxon>
        <taxon>Ecdysozoa</taxon>
        <taxon>Arthropoda</taxon>
        <taxon>Hexapoda</taxon>
        <taxon>Insecta</taxon>
        <taxon>Pterygota</taxon>
        <taxon>Neoptera</taxon>
        <taxon>Polyneoptera</taxon>
        <taxon>Phasmatodea</taxon>
        <taxon>Timematodea</taxon>
        <taxon>Timematoidea</taxon>
        <taxon>Timematidae</taxon>
        <taxon>Timema</taxon>
    </lineage>
</organism>
<feature type="region of interest" description="Disordered" evidence="1">
    <location>
        <begin position="56"/>
        <end position="77"/>
    </location>
</feature>
<name>A0A7R8VQG6_TIMDO</name>
<gene>
    <name evidence="2" type="ORF">TDIB3V08_LOCUS8926</name>
</gene>
<reference evidence="2" key="1">
    <citation type="submission" date="2020-11" db="EMBL/GenBank/DDBJ databases">
        <authorList>
            <person name="Tran Van P."/>
        </authorList>
    </citation>
    <scope>NUCLEOTIDE SEQUENCE</scope>
</reference>